<dbReference type="CDD" id="cd06170">
    <property type="entry name" value="LuxR_C_like"/>
    <property type="match status" value="1"/>
</dbReference>
<feature type="region of interest" description="Disordered" evidence="3">
    <location>
        <begin position="1"/>
        <end position="23"/>
    </location>
</feature>
<dbReference type="InterPro" id="IPR041664">
    <property type="entry name" value="AAA_16"/>
</dbReference>
<evidence type="ECO:0000256" key="3">
    <source>
        <dbReference type="SAM" id="MobiDB-lite"/>
    </source>
</evidence>
<dbReference type="PANTHER" id="PTHR16305:SF35">
    <property type="entry name" value="TRANSCRIPTIONAL ACTIVATOR DOMAIN"/>
    <property type="match status" value="1"/>
</dbReference>
<accession>A0A4Q7KRP4</accession>
<dbReference type="SUPFAM" id="SSF52540">
    <property type="entry name" value="P-loop containing nucleoside triphosphate hydrolases"/>
    <property type="match status" value="1"/>
</dbReference>
<proteinExistence type="predicted"/>
<dbReference type="Pfam" id="PF13191">
    <property type="entry name" value="AAA_16"/>
    <property type="match status" value="1"/>
</dbReference>
<dbReference type="Pfam" id="PF00196">
    <property type="entry name" value="GerE"/>
    <property type="match status" value="1"/>
</dbReference>
<protein>
    <submittedName>
        <fullName evidence="5">Regulatory LuxR family protein</fullName>
    </submittedName>
</protein>
<dbReference type="RefSeq" id="WP_130344792.1">
    <property type="nucleotide sequence ID" value="NZ_SGWQ01000004.1"/>
</dbReference>
<dbReference type="AlphaFoldDB" id="A0A4Q7KRP4"/>
<keyword evidence="2" id="KW-0067">ATP-binding</keyword>
<reference evidence="5 6" key="1">
    <citation type="submission" date="2019-02" db="EMBL/GenBank/DDBJ databases">
        <title>Genomic Encyclopedia of Type Strains, Phase IV (KMG-IV): sequencing the most valuable type-strain genomes for metagenomic binning, comparative biology and taxonomic classification.</title>
        <authorList>
            <person name="Goeker M."/>
        </authorList>
    </citation>
    <scope>NUCLEOTIDE SEQUENCE [LARGE SCALE GENOMIC DNA]</scope>
    <source>
        <strain evidence="5 6">DSM 101727</strain>
    </source>
</reference>
<keyword evidence="6" id="KW-1185">Reference proteome</keyword>
<dbReference type="Gene3D" id="3.40.50.300">
    <property type="entry name" value="P-loop containing nucleotide triphosphate hydrolases"/>
    <property type="match status" value="1"/>
</dbReference>
<keyword evidence="1" id="KW-0547">Nucleotide-binding</keyword>
<dbReference type="GO" id="GO:0006355">
    <property type="term" value="P:regulation of DNA-templated transcription"/>
    <property type="evidence" value="ECO:0007669"/>
    <property type="project" value="InterPro"/>
</dbReference>
<dbReference type="GO" id="GO:0003677">
    <property type="term" value="F:DNA binding"/>
    <property type="evidence" value="ECO:0007669"/>
    <property type="project" value="InterPro"/>
</dbReference>
<feature type="compositionally biased region" description="Polar residues" evidence="3">
    <location>
        <begin position="1"/>
        <end position="20"/>
    </location>
</feature>
<dbReference type="SUPFAM" id="SSF46894">
    <property type="entry name" value="C-terminal effector domain of the bipartite response regulators"/>
    <property type="match status" value="1"/>
</dbReference>
<dbReference type="PROSITE" id="PS00622">
    <property type="entry name" value="HTH_LUXR_1"/>
    <property type="match status" value="1"/>
</dbReference>
<dbReference type="GO" id="GO:0004016">
    <property type="term" value="F:adenylate cyclase activity"/>
    <property type="evidence" value="ECO:0007669"/>
    <property type="project" value="TreeGrafter"/>
</dbReference>
<evidence type="ECO:0000259" key="4">
    <source>
        <dbReference type="PROSITE" id="PS50043"/>
    </source>
</evidence>
<dbReference type="OrthoDB" id="5476461at2"/>
<evidence type="ECO:0000313" key="5">
    <source>
        <dbReference type="EMBL" id="RZS39235.1"/>
    </source>
</evidence>
<sequence>MARRSTLTPNGAANSHTGSPSFVGRESELNAVLSTLTKTPSVAMISGEAGVGKTRLVTELLAHPEMVDRRAIVGYCQPIGEPFPYGVVLEAIRKVGDALADCRLSPVVGTLRPYLPEIADLLPAAPGPLGDPRAERHRLFRAVREFLDALGPTVLVTEDLHWSDDGSRRLLRFLMSEPPPNLSMVVTYRGEEIPGGLPLGGAYRPAPGAASTLIELSPLEPDEVHELTTALLGGRPVSTRFTRLLHERTAGLPFVVEELLHTLRPTDETWPLDDLAACDQLDGARVPALLRESMAERISTLSIGATRTVQAAAVVAVPVDGDLLADLAAIPQDRAPRALASALAANVLIETGEGLYEFRHSLAQRAAYQAIPAPERRQLHRRAVMVLGELEPRPLVQLAEHSRKAGALTEWAGYAEAAVDRAIEAGDVVTATDLLCQLLDEPMLPASSVDQLAVKLTQVGANGIDVQTIARTLERLLADRRLSRRLHGEVRLALGVQLLRQAGELETARAHLEMAIKDLEHQPELAGRGMAMLAMVVAGATPVAEHLQWQAKVDEMIKTGTNERTIMTLLASSVATYMLAGDPKAWAMLDGAPKAADTPEVRRELARMQCNIADACAWNGYHVKARRFLEIGSRLAQSSGEIYVLSLSHSTRAHLDWRAGEWDGLAPRCLALADEYREIRSITNEVALVLGLLAVASGSWESAEVRFAETGISQPGDAFAHVAIAARGGLTRMRLCQEDGEGAAQEADRGLDLLRRKGIWTFAAEMAPHLVDAYRAVGRISDARLFVDDFAHGIAGRDAPSAHAALSWCKGILAAHDDDREAASGHLLEASAAYERMPAPYHAALAAERALTCHPSAAAEPAAIDRLFALAQWFQSIGATIDAARCQFALREKGVSYPSRRGRRGYGTELSPREREVARMIAAGQTNREIAKALFLSPRTVERHTASVLKKMGVSSRTELQDDSSRAHLEELVDRPGA</sequence>
<organism evidence="5 6">
    <name type="scientific">Herbihabitans rhizosphaerae</name>
    <dbReference type="NCBI Taxonomy" id="1872711"/>
    <lineage>
        <taxon>Bacteria</taxon>
        <taxon>Bacillati</taxon>
        <taxon>Actinomycetota</taxon>
        <taxon>Actinomycetes</taxon>
        <taxon>Pseudonocardiales</taxon>
        <taxon>Pseudonocardiaceae</taxon>
        <taxon>Herbihabitans</taxon>
    </lineage>
</organism>
<dbReference type="InterPro" id="IPR036388">
    <property type="entry name" value="WH-like_DNA-bd_sf"/>
</dbReference>
<gene>
    <name evidence="5" type="ORF">EV193_104451</name>
</gene>
<dbReference type="PANTHER" id="PTHR16305">
    <property type="entry name" value="TESTICULAR SOLUBLE ADENYLYL CYCLASE"/>
    <property type="match status" value="1"/>
</dbReference>
<dbReference type="InterPro" id="IPR016032">
    <property type="entry name" value="Sig_transdc_resp-reg_C-effctor"/>
</dbReference>
<dbReference type="PROSITE" id="PS50043">
    <property type="entry name" value="HTH_LUXR_2"/>
    <property type="match status" value="1"/>
</dbReference>
<dbReference type="GO" id="GO:0005524">
    <property type="term" value="F:ATP binding"/>
    <property type="evidence" value="ECO:0007669"/>
    <property type="project" value="UniProtKB-KW"/>
</dbReference>
<dbReference type="InterPro" id="IPR027417">
    <property type="entry name" value="P-loop_NTPase"/>
</dbReference>
<evidence type="ECO:0000313" key="6">
    <source>
        <dbReference type="Proteomes" id="UP000294257"/>
    </source>
</evidence>
<feature type="domain" description="HTH luxR-type" evidence="4">
    <location>
        <begin position="903"/>
        <end position="968"/>
    </location>
</feature>
<dbReference type="Gene3D" id="1.10.10.10">
    <property type="entry name" value="Winged helix-like DNA-binding domain superfamily/Winged helix DNA-binding domain"/>
    <property type="match status" value="1"/>
</dbReference>
<dbReference type="GO" id="GO:0005737">
    <property type="term" value="C:cytoplasm"/>
    <property type="evidence" value="ECO:0007669"/>
    <property type="project" value="TreeGrafter"/>
</dbReference>
<name>A0A4Q7KRP4_9PSEU</name>
<dbReference type="InterPro" id="IPR000792">
    <property type="entry name" value="Tscrpt_reg_LuxR_C"/>
</dbReference>
<dbReference type="SMART" id="SM00421">
    <property type="entry name" value="HTH_LUXR"/>
    <property type="match status" value="1"/>
</dbReference>
<comment type="caution">
    <text evidence="5">The sequence shown here is derived from an EMBL/GenBank/DDBJ whole genome shotgun (WGS) entry which is preliminary data.</text>
</comment>
<dbReference type="EMBL" id="SGWQ01000004">
    <property type="protein sequence ID" value="RZS39235.1"/>
    <property type="molecule type" value="Genomic_DNA"/>
</dbReference>
<feature type="compositionally biased region" description="Basic and acidic residues" evidence="3">
    <location>
        <begin position="959"/>
        <end position="978"/>
    </location>
</feature>
<evidence type="ECO:0000256" key="1">
    <source>
        <dbReference type="ARBA" id="ARBA00022741"/>
    </source>
</evidence>
<evidence type="ECO:0000256" key="2">
    <source>
        <dbReference type="ARBA" id="ARBA00022840"/>
    </source>
</evidence>
<dbReference type="Proteomes" id="UP000294257">
    <property type="component" value="Unassembled WGS sequence"/>
</dbReference>
<feature type="region of interest" description="Disordered" evidence="3">
    <location>
        <begin position="952"/>
        <end position="978"/>
    </location>
</feature>
<dbReference type="PRINTS" id="PR00038">
    <property type="entry name" value="HTHLUXR"/>
</dbReference>